<name>A0AAD1TGM6_PELCU</name>
<reference evidence="1" key="1">
    <citation type="submission" date="2022-03" db="EMBL/GenBank/DDBJ databases">
        <authorList>
            <person name="Alioto T."/>
            <person name="Alioto T."/>
            <person name="Gomez Garrido J."/>
        </authorList>
    </citation>
    <scope>NUCLEOTIDE SEQUENCE</scope>
</reference>
<sequence length="158" mass="18050">MSVEDEVSPLAEERVIEEELVSECREQAQMNDPDVFEDLPELQCITPEDMSEISFSLPPACPIAKKKMCIVEKHPYQPTRSECADLPFQEADFYYRKKSNGDRIKHCKIKDRKLEAFFCSICIAFSNSSSSFTHGCSNFRHCYQAANKHESSKSHSDA</sequence>
<keyword evidence="2" id="KW-1185">Reference proteome</keyword>
<proteinExistence type="predicted"/>
<evidence type="ECO:0000313" key="2">
    <source>
        <dbReference type="Proteomes" id="UP001295444"/>
    </source>
</evidence>
<evidence type="ECO:0000313" key="1">
    <source>
        <dbReference type="EMBL" id="CAH2324729.1"/>
    </source>
</evidence>
<protein>
    <submittedName>
        <fullName evidence="1">Uncharacterized protein</fullName>
    </submittedName>
</protein>
<dbReference type="Proteomes" id="UP001295444">
    <property type="component" value="Chromosome 12"/>
</dbReference>
<accession>A0AAD1TGM6</accession>
<gene>
    <name evidence="1" type="ORF">PECUL_23A042333</name>
</gene>
<feature type="non-terminal residue" evidence="1">
    <location>
        <position position="158"/>
    </location>
</feature>
<organism evidence="1 2">
    <name type="scientific">Pelobates cultripes</name>
    <name type="common">Western spadefoot toad</name>
    <dbReference type="NCBI Taxonomy" id="61616"/>
    <lineage>
        <taxon>Eukaryota</taxon>
        <taxon>Metazoa</taxon>
        <taxon>Chordata</taxon>
        <taxon>Craniata</taxon>
        <taxon>Vertebrata</taxon>
        <taxon>Euteleostomi</taxon>
        <taxon>Amphibia</taxon>
        <taxon>Batrachia</taxon>
        <taxon>Anura</taxon>
        <taxon>Pelobatoidea</taxon>
        <taxon>Pelobatidae</taxon>
        <taxon>Pelobates</taxon>
    </lineage>
</organism>
<dbReference type="AlphaFoldDB" id="A0AAD1TGM6"/>
<dbReference type="EMBL" id="OW240923">
    <property type="protein sequence ID" value="CAH2324729.1"/>
    <property type="molecule type" value="Genomic_DNA"/>
</dbReference>